<comment type="caution">
    <text evidence="1">The sequence shown here is derived from an EMBL/GenBank/DDBJ whole genome shotgun (WGS) entry which is preliminary data.</text>
</comment>
<proteinExistence type="predicted"/>
<dbReference type="EMBL" id="JBBPBN010000050">
    <property type="protein sequence ID" value="KAK8992430.1"/>
    <property type="molecule type" value="Genomic_DNA"/>
</dbReference>
<dbReference type="Proteomes" id="UP001396334">
    <property type="component" value="Unassembled WGS sequence"/>
</dbReference>
<name>A0ABR2PW51_9ROSI</name>
<organism evidence="1 2">
    <name type="scientific">Hibiscus sabdariffa</name>
    <name type="common">roselle</name>
    <dbReference type="NCBI Taxonomy" id="183260"/>
    <lineage>
        <taxon>Eukaryota</taxon>
        <taxon>Viridiplantae</taxon>
        <taxon>Streptophyta</taxon>
        <taxon>Embryophyta</taxon>
        <taxon>Tracheophyta</taxon>
        <taxon>Spermatophyta</taxon>
        <taxon>Magnoliopsida</taxon>
        <taxon>eudicotyledons</taxon>
        <taxon>Gunneridae</taxon>
        <taxon>Pentapetalae</taxon>
        <taxon>rosids</taxon>
        <taxon>malvids</taxon>
        <taxon>Malvales</taxon>
        <taxon>Malvaceae</taxon>
        <taxon>Malvoideae</taxon>
        <taxon>Hibiscus</taxon>
    </lineage>
</organism>
<accession>A0ABR2PW51</accession>
<gene>
    <name evidence="1" type="ORF">V6N11_048511</name>
</gene>
<keyword evidence="2" id="KW-1185">Reference proteome</keyword>
<sequence length="116" mass="13578">MGGIYVGKLRKESDAVTIPLVTAQPQSEASRRRHRRFQCECASRRRVNVRSLVTPNFHKTYQPTEQELKTLVDPTLLVGRHVAVLKWCLRGYMHVGLNFHYASISYLKRREKKRKK</sequence>
<reference evidence="1 2" key="1">
    <citation type="journal article" date="2024" name="G3 (Bethesda)">
        <title>Genome assembly of Hibiscus sabdariffa L. provides insights into metabolisms of medicinal natural products.</title>
        <authorList>
            <person name="Kim T."/>
        </authorList>
    </citation>
    <scope>NUCLEOTIDE SEQUENCE [LARGE SCALE GENOMIC DNA]</scope>
    <source>
        <strain evidence="1">TK-2024</strain>
        <tissue evidence="1">Old leaves</tissue>
    </source>
</reference>
<evidence type="ECO:0000313" key="2">
    <source>
        <dbReference type="Proteomes" id="UP001396334"/>
    </source>
</evidence>
<evidence type="ECO:0000313" key="1">
    <source>
        <dbReference type="EMBL" id="KAK8992430.1"/>
    </source>
</evidence>
<protein>
    <submittedName>
        <fullName evidence="1">Uncharacterized protein</fullName>
    </submittedName>
</protein>